<dbReference type="NCBIfam" id="TIGR04183">
    <property type="entry name" value="Por_Secre_tail"/>
    <property type="match status" value="1"/>
</dbReference>
<evidence type="ECO:0000259" key="3">
    <source>
        <dbReference type="PROSITE" id="PS51762"/>
    </source>
</evidence>
<dbReference type="InterPro" id="IPR013320">
    <property type="entry name" value="ConA-like_dom_sf"/>
</dbReference>
<name>A0ABT5VPS0_9BACT</name>
<comment type="caution">
    <text evidence="4">The sequence shown here is derived from an EMBL/GenBank/DDBJ whole genome shotgun (WGS) entry which is preliminary data.</text>
</comment>
<evidence type="ECO:0000256" key="2">
    <source>
        <dbReference type="SAM" id="SignalP"/>
    </source>
</evidence>
<evidence type="ECO:0000313" key="5">
    <source>
        <dbReference type="Proteomes" id="UP001528920"/>
    </source>
</evidence>
<dbReference type="InterPro" id="IPR000757">
    <property type="entry name" value="Beta-glucanase-like"/>
</dbReference>
<feature type="domain" description="GH16" evidence="3">
    <location>
        <begin position="20"/>
        <end position="312"/>
    </location>
</feature>
<sequence length="729" mass="82239">MKQFKTIALTILLSFSFHVLVLAGPPDPPVGKVWVLNHEMSDEFDANSPNIEKWKVFDKGDSWGRTASFDKRVHEAVKDAASDNYYLSMNPMWYYEDERFPRGNGLDYYFAGGGMNTREMQTYGYFEVRIRPSDFPMGSGVFMNSKGTTEGACNEKYATELDIIENMGYTGPFNEHGNGSFNNYQHVNSHTKPFTDASGSCERLPYESTNSGVDAKLLDEPLGFNTVGMWWKDENTAEFYNNDTYFGSITPNRAFYLPMPVILTMETYSWGDDEKNATNPKPLEWMFEDDFRTKEQRAVMYDWVRVWKLVDIDASQLNNTTDNVMGQYDTITAYPDKKLSTTIIYSATAERIVVASIYDPAGTKLTDATYTVSKGVKSIFNEFEFDSDLTIADGYKIVFDIKDETSILKSYTSIVNIVGKPLEKKLWRDGIPTSLLPGETEYSIDVKYETDTSSTVVIEIRKPDGSWFGGGNANVDAGNGTVVVNVTTPSPTTIASNYFYKVYMYRQGYDWQDPLNTSISPTIYFDVEEPLVHGIDFLATPTELADTVSSFQVEFEYATSENGTLDIELINFNNEVVATEHRIERIGNRTLKRTIDIDSVLTASNDYKLAIMFNPENDSFTTLTDTVYNVSIISTQDNGITGINEARDYGLTLYPNPVHDGLLYIESSNLVREKLNYSIYSMSGTLMQKGLIPGDHSKTTINIDKIPAGCYMILITNKKTKVASRFIKM</sequence>
<keyword evidence="5" id="KW-1185">Reference proteome</keyword>
<keyword evidence="2" id="KW-0732">Signal</keyword>
<dbReference type="EMBL" id="JAKJSC010000001">
    <property type="protein sequence ID" value="MDE5417423.1"/>
    <property type="molecule type" value="Genomic_DNA"/>
</dbReference>
<feature type="signal peptide" evidence="2">
    <location>
        <begin position="1"/>
        <end position="23"/>
    </location>
</feature>
<comment type="similarity">
    <text evidence="1">Belongs to the glycosyl hydrolase 16 family.</text>
</comment>
<dbReference type="PROSITE" id="PS51762">
    <property type="entry name" value="GH16_2"/>
    <property type="match status" value="1"/>
</dbReference>
<evidence type="ECO:0000313" key="4">
    <source>
        <dbReference type="EMBL" id="MDE5417423.1"/>
    </source>
</evidence>
<dbReference type="RefSeq" id="WP_275108763.1">
    <property type="nucleotide sequence ID" value="NZ_JAKJSC010000001.1"/>
</dbReference>
<gene>
    <name evidence="4" type="ORF">L3049_05330</name>
</gene>
<feature type="chain" id="PRO_5045447844" evidence="2">
    <location>
        <begin position="24"/>
        <end position="729"/>
    </location>
</feature>
<dbReference type="SUPFAM" id="SSF49899">
    <property type="entry name" value="Concanavalin A-like lectins/glucanases"/>
    <property type="match status" value="1"/>
</dbReference>
<organism evidence="4 5">
    <name type="scientific">Paralabilibaculum antarcticum</name>
    <dbReference type="NCBI Taxonomy" id="2912572"/>
    <lineage>
        <taxon>Bacteria</taxon>
        <taxon>Pseudomonadati</taxon>
        <taxon>Bacteroidota</taxon>
        <taxon>Bacteroidia</taxon>
        <taxon>Marinilabiliales</taxon>
        <taxon>Marinifilaceae</taxon>
        <taxon>Paralabilibaculum</taxon>
    </lineage>
</organism>
<dbReference type="InterPro" id="IPR026444">
    <property type="entry name" value="Secre_tail"/>
</dbReference>
<reference evidence="4 5" key="1">
    <citation type="submission" date="2022-01" db="EMBL/GenBank/DDBJ databases">
        <title>Labilibaculum sp. nov, a marine bacterium isolated from Antarctica.</title>
        <authorList>
            <person name="Dai W."/>
        </authorList>
    </citation>
    <scope>NUCLEOTIDE SEQUENCE [LARGE SCALE GENOMIC DNA]</scope>
    <source>
        <strain evidence="4 5">DW002</strain>
    </source>
</reference>
<accession>A0ABT5VPS0</accession>
<proteinExistence type="inferred from homology"/>
<dbReference type="Gene3D" id="2.60.120.200">
    <property type="match status" value="1"/>
</dbReference>
<dbReference type="Pfam" id="PF18962">
    <property type="entry name" value="Por_Secre_tail"/>
    <property type="match status" value="1"/>
</dbReference>
<dbReference type="Proteomes" id="UP001528920">
    <property type="component" value="Unassembled WGS sequence"/>
</dbReference>
<protein>
    <submittedName>
        <fullName evidence="4">T9SS type A sorting domain-containing protein</fullName>
    </submittedName>
</protein>
<evidence type="ECO:0000256" key="1">
    <source>
        <dbReference type="ARBA" id="ARBA00006865"/>
    </source>
</evidence>